<feature type="non-terminal residue" evidence="2">
    <location>
        <position position="104"/>
    </location>
</feature>
<proteinExistence type="predicted"/>
<dbReference type="SUPFAM" id="SSF48435">
    <property type="entry name" value="Bacterial muramidases"/>
    <property type="match status" value="1"/>
</dbReference>
<evidence type="ECO:0000313" key="2">
    <source>
        <dbReference type="EMBL" id="AIA88603.1"/>
    </source>
</evidence>
<organism evidence="2">
    <name type="scientific">uncultured Brucella sp</name>
    <dbReference type="NCBI Taxonomy" id="577589"/>
    <lineage>
        <taxon>Bacteria</taxon>
        <taxon>Pseudomonadati</taxon>
        <taxon>Pseudomonadota</taxon>
        <taxon>Alphaproteobacteria</taxon>
        <taxon>Hyphomicrobiales</taxon>
        <taxon>Brucellaceae</taxon>
        <taxon>Brucella/Ochrobactrum group</taxon>
        <taxon>Brucella</taxon>
        <taxon>environmental samples</taxon>
    </lineage>
</organism>
<protein>
    <submittedName>
        <fullName evidence="2">CAZy families GH23 protein</fullName>
    </submittedName>
</protein>
<dbReference type="GO" id="GO:0042597">
    <property type="term" value="C:periplasmic space"/>
    <property type="evidence" value="ECO:0007669"/>
    <property type="project" value="InterPro"/>
</dbReference>
<reference evidence="2" key="1">
    <citation type="journal article" date="2013" name="Environ. Microbiol.">
        <title>Seasonally variable intestinal metagenomes of the red palm weevil (Rhynchophorus ferrugineus).</title>
        <authorList>
            <person name="Jia S."/>
            <person name="Zhang X."/>
            <person name="Zhang G."/>
            <person name="Yin A."/>
            <person name="Zhang S."/>
            <person name="Li F."/>
            <person name="Wang L."/>
            <person name="Zhao D."/>
            <person name="Yun Q."/>
            <person name="Tala"/>
            <person name="Wang J."/>
            <person name="Sun G."/>
            <person name="Baabdullah M."/>
            <person name="Yu X."/>
            <person name="Hu S."/>
            <person name="Al-Mssallem I.S."/>
            <person name="Yu J."/>
        </authorList>
    </citation>
    <scope>NUCLEOTIDE SEQUENCE</scope>
</reference>
<evidence type="ECO:0000256" key="1">
    <source>
        <dbReference type="ARBA" id="ARBA00022729"/>
    </source>
</evidence>
<dbReference type="EMBL" id="KF121318">
    <property type="protein sequence ID" value="AIA88603.1"/>
    <property type="molecule type" value="Genomic_DNA"/>
</dbReference>
<dbReference type="AlphaFoldDB" id="A0A060BW07"/>
<name>A0A060BW07_9HYPH</name>
<dbReference type="Gene3D" id="1.25.20.10">
    <property type="entry name" value="Bacterial muramidases"/>
    <property type="match status" value="1"/>
</dbReference>
<dbReference type="GO" id="GO:0004553">
    <property type="term" value="F:hydrolase activity, hydrolyzing O-glycosyl compounds"/>
    <property type="evidence" value="ECO:0007669"/>
    <property type="project" value="InterPro"/>
</dbReference>
<keyword evidence="1" id="KW-0732">Signal</keyword>
<sequence>MLGDETLAARHFQKIADISSQPISLARAWYWLGRAADAGSHDDAESYYRRASLLSTTFYGQLAAARLKIVPSLPDPPQVSDDDLKRFAEKDKSRRSSVSICWDM</sequence>
<dbReference type="InterPro" id="IPR008939">
    <property type="entry name" value="Lytic_TGlycosylase_superhlx_U"/>
</dbReference>
<accession>A0A060BW07</accession>